<gene>
    <name evidence="4" type="ORF">URODEC1_LOCUS111042</name>
</gene>
<dbReference type="AlphaFoldDB" id="A0ABC9G0G0"/>
<comment type="similarity">
    <text evidence="3">Belongs to the WD repeat PROPPIN family.</text>
</comment>
<sequence>MASSIVADEPLVHVAFNWDATHLVAATASGIRVFSCSPSLEHVFSRSGFASPDGSPAGEVTSADLGSSLVAVVFGDTIRYWSEAHGQMTSAADMNTHGAVRAVRHVGSHVVVAGDERAALHEISKDGVVKQIMEVETAPNPLGTCALAQAGGGQGFVLACPSPTIGLVQVWHKGRSAPVDVRVHNYRSVACLELSSDGQLLATADSTGMTVLIFSTADGLTRRKLIIGGARTVINCMAFSQDSKGLAVSNDRAEVHMFIVKVNLTPWTPPAPPDPSCLSPHDIAFMEAHFTAMWSLSEFCLDEGIRYRVVFGQEPNTIFIIGMDGNFYRCQFDQVKGNMKQIERRNVMNMT</sequence>
<evidence type="ECO:0000313" key="4">
    <source>
        <dbReference type="EMBL" id="CAL5085375.1"/>
    </source>
</evidence>
<organism evidence="4 5">
    <name type="scientific">Urochloa decumbens</name>
    <dbReference type="NCBI Taxonomy" id="240449"/>
    <lineage>
        <taxon>Eukaryota</taxon>
        <taxon>Viridiplantae</taxon>
        <taxon>Streptophyta</taxon>
        <taxon>Embryophyta</taxon>
        <taxon>Tracheophyta</taxon>
        <taxon>Spermatophyta</taxon>
        <taxon>Magnoliopsida</taxon>
        <taxon>Liliopsida</taxon>
        <taxon>Poales</taxon>
        <taxon>Poaceae</taxon>
        <taxon>PACMAD clade</taxon>
        <taxon>Panicoideae</taxon>
        <taxon>Panicodae</taxon>
        <taxon>Paniceae</taxon>
        <taxon>Melinidinae</taxon>
        <taxon>Urochloa</taxon>
    </lineage>
</organism>
<keyword evidence="5" id="KW-1185">Reference proteome</keyword>
<dbReference type="SUPFAM" id="SSF50978">
    <property type="entry name" value="WD40 repeat-like"/>
    <property type="match status" value="1"/>
</dbReference>
<dbReference type="PANTHER" id="PTHR11227">
    <property type="entry name" value="WD-REPEAT PROTEIN INTERACTING WITH PHOSPHOINOSIDES WIPI -RELATED"/>
    <property type="match status" value="1"/>
</dbReference>
<evidence type="ECO:0000256" key="2">
    <source>
        <dbReference type="ARBA" id="ARBA00022737"/>
    </source>
</evidence>
<dbReference type="InterPro" id="IPR036322">
    <property type="entry name" value="WD40_repeat_dom_sf"/>
</dbReference>
<dbReference type="Gene3D" id="2.130.10.10">
    <property type="entry name" value="YVTN repeat-like/Quinoprotein amine dehydrogenase"/>
    <property type="match status" value="1"/>
</dbReference>
<evidence type="ECO:0000256" key="3">
    <source>
        <dbReference type="ARBA" id="ARBA00025740"/>
    </source>
</evidence>
<evidence type="ECO:0000256" key="1">
    <source>
        <dbReference type="ARBA" id="ARBA00022574"/>
    </source>
</evidence>
<keyword evidence="2" id="KW-0677">Repeat</keyword>
<protein>
    <submittedName>
        <fullName evidence="4">Uncharacterized protein</fullName>
    </submittedName>
</protein>
<reference evidence="4" key="1">
    <citation type="submission" date="2024-10" db="EMBL/GenBank/DDBJ databases">
        <authorList>
            <person name="Ryan C."/>
        </authorList>
    </citation>
    <scope>NUCLEOTIDE SEQUENCE [LARGE SCALE GENOMIC DNA]</scope>
</reference>
<evidence type="ECO:0000313" key="5">
    <source>
        <dbReference type="Proteomes" id="UP001497457"/>
    </source>
</evidence>
<dbReference type="InterPro" id="IPR048720">
    <property type="entry name" value="PROPPIN"/>
</dbReference>
<name>A0ABC9G0G0_9POAL</name>
<dbReference type="Proteomes" id="UP001497457">
    <property type="component" value="Chromosome 8b"/>
</dbReference>
<keyword evidence="1" id="KW-0853">WD repeat</keyword>
<dbReference type="EMBL" id="OZ075118">
    <property type="protein sequence ID" value="CAL5085375.1"/>
    <property type="molecule type" value="Genomic_DNA"/>
</dbReference>
<dbReference type="InterPro" id="IPR015943">
    <property type="entry name" value="WD40/YVTN_repeat-like_dom_sf"/>
</dbReference>
<proteinExistence type="inferred from homology"/>
<dbReference type="Pfam" id="PF21032">
    <property type="entry name" value="PROPPIN"/>
    <property type="match status" value="1"/>
</dbReference>
<accession>A0ABC9G0G0</accession>